<evidence type="ECO:0000313" key="5">
    <source>
        <dbReference type="Proteomes" id="UP000568050"/>
    </source>
</evidence>
<evidence type="ECO:0000313" key="4">
    <source>
        <dbReference type="EMBL" id="MBB3021781.1"/>
    </source>
</evidence>
<dbReference type="InterPro" id="IPR000182">
    <property type="entry name" value="GNAT_dom"/>
</dbReference>
<evidence type="ECO:0000256" key="2">
    <source>
        <dbReference type="ARBA" id="ARBA00023315"/>
    </source>
</evidence>
<dbReference type="PANTHER" id="PTHR43420:SF47">
    <property type="entry name" value="N-ACETYLTRANSFERASE DOMAIN-CONTAINING PROTEIN"/>
    <property type="match status" value="1"/>
</dbReference>
<dbReference type="InterPro" id="IPR050680">
    <property type="entry name" value="YpeA/RimI_acetyltransf"/>
</dbReference>
<dbReference type="Proteomes" id="UP000568050">
    <property type="component" value="Unassembled WGS sequence"/>
</dbReference>
<reference evidence="4 5" key="1">
    <citation type="submission" date="2020-08" db="EMBL/GenBank/DDBJ databases">
        <title>Sequencing the genomes of 1000 actinobacteria strains.</title>
        <authorList>
            <person name="Klenk H.-P."/>
        </authorList>
    </citation>
    <scope>NUCLEOTIDE SEQUENCE [LARGE SCALE GENOMIC DNA]</scope>
    <source>
        <strain evidence="4 5">DSM 23040</strain>
    </source>
</reference>
<gene>
    <name evidence="4" type="ORF">FHX50_000029</name>
</gene>
<dbReference type="Pfam" id="PF13312">
    <property type="entry name" value="DUF4081"/>
    <property type="match status" value="1"/>
</dbReference>
<dbReference type="Gene3D" id="3.40.630.30">
    <property type="match status" value="1"/>
</dbReference>
<accession>A0A839QUT4</accession>
<dbReference type="AlphaFoldDB" id="A0A839QUT4"/>
<name>A0A839QUT4_9MICO</name>
<dbReference type="InterPro" id="IPR025289">
    <property type="entry name" value="DUF4081"/>
</dbReference>
<dbReference type="RefSeq" id="WP_239376314.1">
    <property type="nucleotide sequence ID" value="NZ_CBCSFZ010000028.1"/>
</dbReference>
<keyword evidence="2" id="KW-0012">Acyltransferase</keyword>
<dbReference type="InterPro" id="IPR016181">
    <property type="entry name" value="Acyl_CoA_acyltransferase"/>
</dbReference>
<dbReference type="SUPFAM" id="SSF55729">
    <property type="entry name" value="Acyl-CoA N-acyltransferases (Nat)"/>
    <property type="match status" value="1"/>
</dbReference>
<sequence length="275" mass="30334">MRPLTTATAPAAIALLEQDPIDNALAGSRLVDITGTRMLSREFSGLFHRGDLTALLWHGISLSVMGEVSQGDLELLAERARRARREYASVVGPSRDVARLWPLVRSSLGRPREFRWTQLMMLADQRPSVAPSDELRFARPEEADLVFPAAVAMFKEEVGTDPTAWDGGRSYRDRVEQLIAERRTAVVRRGDDIVFKADVGAIFGPVAQIHGVWTAPAERGKGLGSAAMARAVQLFQLQHSTPQVTLYVNDFNSAARRAYTQAGFRQVGEFASLLF</sequence>
<dbReference type="GO" id="GO:0016747">
    <property type="term" value="F:acyltransferase activity, transferring groups other than amino-acyl groups"/>
    <property type="evidence" value="ECO:0007669"/>
    <property type="project" value="InterPro"/>
</dbReference>
<proteinExistence type="predicted"/>
<feature type="domain" description="N-acetyltransferase" evidence="3">
    <location>
        <begin position="133"/>
        <end position="275"/>
    </location>
</feature>
<evidence type="ECO:0000256" key="1">
    <source>
        <dbReference type="ARBA" id="ARBA00022679"/>
    </source>
</evidence>
<dbReference type="PANTHER" id="PTHR43420">
    <property type="entry name" value="ACETYLTRANSFERASE"/>
    <property type="match status" value="1"/>
</dbReference>
<dbReference type="EMBL" id="JACHWP010000001">
    <property type="protein sequence ID" value="MBB3021781.1"/>
    <property type="molecule type" value="Genomic_DNA"/>
</dbReference>
<keyword evidence="1" id="KW-0808">Transferase</keyword>
<evidence type="ECO:0000259" key="3">
    <source>
        <dbReference type="PROSITE" id="PS51186"/>
    </source>
</evidence>
<comment type="caution">
    <text evidence="4">The sequence shown here is derived from an EMBL/GenBank/DDBJ whole genome shotgun (WGS) entry which is preliminary data.</text>
</comment>
<dbReference type="Pfam" id="PF00583">
    <property type="entry name" value="Acetyltransf_1"/>
    <property type="match status" value="1"/>
</dbReference>
<protein>
    <recommendedName>
        <fullName evidence="3">N-acetyltransferase domain-containing protein</fullName>
    </recommendedName>
</protein>
<dbReference type="CDD" id="cd04301">
    <property type="entry name" value="NAT_SF"/>
    <property type="match status" value="1"/>
</dbReference>
<dbReference type="PROSITE" id="PS51186">
    <property type="entry name" value="GNAT"/>
    <property type="match status" value="1"/>
</dbReference>
<keyword evidence="5" id="KW-1185">Reference proteome</keyword>
<organism evidence="4 5">
    <name type="scientific">Helcobacillus massiliensis</name>
    <dbReference type="NCBI Taxonomy" id="521392"/>
    <lineage>
        <taxon>Bacteria</taxon>
        <taxon>Bacillati</taxon>
        <taxon>Actinomycetota</taxon>
        <taxon>Actinomycetes</taxon>
        <taxon>Micrococcales</taxon>
        <taxon>Dermabacteraceae</taxon>
        <taxon>Helcobacillus</taxon>
    </lineage>
</organism>